<name>A0A1F7WZJ5_9BACT</name>
<dbReference type="Pfam" id="PF00406">
    <property type="entry name" value="ADK"/>
    <property type="match status" value="1"/>
</dbReference>
<dbReference type="Gene3D" id="3.40.50.300">
    <property type="entry name" value="P-loop containing nucleotide triphosphate hydrolases"/>
    <property type="match status" value="1"/>
</dbReference>
<comment type="catalytic activity">
    <reaction evidence="6">
        <text>AMP + ATP = 2 ADP</text>
        <dbReference type="Rhea" id="RHEA:12973"/>
        <dbReference type="ChEBI" id="CHEBI:30616"/>
        <dbReference type="ChEBI" id="CHEBI:456215"/>
        <dbReference type="ChEBI" id="CHEBI:456216"/>
        <dbReference type="EC" id="2.7.4.3"/>
    </reaction>
</comment>
<evidence type="ECO:0000256" key="6">
    <source>
        <dbReference type="RuleBase" id="RU003331"/>
    </source>
</evidence>
<gene>
    <name evidence="7" type="ORF">A2129_00260</name>
    <name evidence="8" type="ORF">A2129_00275</name>
</gene>
<dbReference type="PANTHER" id="PTHR23359">
    <property type="entry name" value="NUCLEOTIDE KINASE"/>
    <property type="match status" value="1"/>
</dbReference>
<evidence type="ECO:0000313" key="8">
    <source>
        <dbReference type="EMBL" id="OGM07465.1"/>
    </source>
</evidence>
<dbReference type="AlphaFoldDB" id="A0A1F7WZJ5"/>
<comment type="similarity">
    <text evidence="5">Belongs to the adenylate kinase family.</text>
</comment>
<accession>A0A1F7WZJ5</accession>
<dbReference type="EMBL" id="MGFN01000009">
    <property type="protein sequence ID" value="OGM07464.1"/>
    <property type="molecule type" value="Genomic_DNA"/>
</dbReference>
<dbReference type="SUPFAM" id="SSF52540">
    <property type="entry name" value="P-loop containing nucleoside triphosphate hydrolases"/>
    <property type="match status" value="1"/>
</dbReference>
<proteinExistence type="inferred from homology"/>
<reference evidence="8 9" key="1">
    <citation type="journal article" date="2016" name="Nat. Commun.">
        <title>Thousands of microbial genomes shed light on interconnected biogeochemical processes in an aquifer system.</title>
        <authorList>
            <person name="Anantharaman K."/>
            <person name="Brown C.T."/>
            <person name="Hug L.A."/>
            <person name="Sharon I."/>
            <person name="Castelle C.J."/>
            <person name="Probst A.J."/>
            <person name="Thomas B.C."/>
            <person name="Singh A."/>
            <person name="Wilkins M.J."/>
            <person name="Karaoz U."/>
            <person name="Brodie E.L."/>
            <person name="Williams K.H."/>
            <person name="Hubbard S.S."/>
            <person name="Banfield J.F."/>
        </authorList>
    </citation>
    <scope>NUCLEOTIDE SEQUENCE [LARGE SCALE GENOMIC DNA]</scope>
</reference>
<sequence>MADALHFIFINGKGSSGKDTQAELLISAFGDKSKRISTGEIFWGAMKGSGEFARYHERLTSYSDQVRRGGYIPDPVIVEIVREVVTGYILEGKRIFVFTGFPRTEPQLVETDKMLRELEGMYPVSVNYLQFEVSDEISKGRAEGRRLAADIKGLTPRPDDLEVTVERRLEAFRTLTAPMLRRLEVEGRLITIDASPTIGKIAKETRLRLRGVERL</sequence>
<protein>
    <recommendedName>
        <fullName evidence="6">Adenylate kinase</fullName>
        <ecNumber evidence="6">2.7.4.3</ecNumber>
    </recommendedName>
</protein>
<dbReference type="EMBL" id="MGFN01000009">
    <property type="protein sequence ID" value="OGM07465.1"/>
    <property type="molecule type" value="Genomic_DNA"/>
</dbReference>
<comment type="caution">
    <text evidence="8">The sequence shown here is derived from an EMBL/GenBank/DDBJ whole genome shotgun (WGS) entry which is preliminary data.</text>
</comment>
<evidence type="ECO:0000256" key="1">
    <source>
        <dbReference type="ARBA" id="ARBA00022679"/>
    </source>
</evidence>
<dbReference type="EC" id="2.7.4.3" evidence="6"/>
<evidence type="ECO:0000313" key="7">
    <source>
        <dbReference type="EMBL" id="OGM07464.1"/>
    </source>
</evidence>
<keyword evidence="6" id="KW-0067">ATP-binding</keyword>
<dbReference type="Proteomes" id="UP000177737">
    <property type="component" value="Unassembled WGS sequence"/>
</dbReference>
<dbReference type="GO" id="GO:0005737">
    <property type="term" value="C:cytoplasm"/>
    <property type="evidence" value="ECO:0007669"/>
    <property type="project" value="UniProtKB-SubCell"/>
</dbReference>
<dbReference type="GO" id="GO:0004017">
    <property type="term" value="F:AMP kinase activity"/>
    <property type="evidence" value="ECO:0007669"/>
    <property type="project" value="UniProtKB-EC"/>
</dbReference>
<dbReference type="PRINTS" id="PR00094">
    <property type="entry name" value="ADENYLTKNASE"/>
</dbReference>
<keyword evidence="4 5" id="KW-0418">Kinase</keyword>
<comment type="subcellular location">
    <subcellularLocation>
        <location evidence="6">Cytoplasm</location>
    </subcellularLocation>
</comment>
<dbReference type="InterPro" id="IPR027417">
    <property type="entry name" value="P-loop_NTPase"/>
</dbReference>
<evidence type="ECO:0000313" key="9">
    <source>
        <dbReference type="Proteomes" id="UP000177737"/>
    </source>
</evidence>
<evidence type="ECO:0000256" key="4">
    <source>
        <dbReference type="ARBA" id="ARBA00022777"/>
    </source>
</evidence>
<organism evidence="8 9">
    <name type="scientific">Candidatus Woesebacteria bacterium GWC1_42_13</name>
    <dbReference type="NCBI Taxonomy" id="1802475"/>
    <lineage>
        <taxon>Bacteria</taxon>
        <taxon>Candidatus Woeseibacteriota</taxon>
    </lineage>
</organism>
<evidence type="ECO:0000256" key="3">
    <source>
        <dbReference type="ARBA" id="ARBA00022741"/>
    </source>
</evidence>
<comment type="subunit">
    <text evidence="6">Monomer.</text>
</comment>
<dbReference type="InterPro" id="IPR000850">
    <property type="entry name" value="Adenylat/UMP-CMP_kin"/>
</dbReference>
<keyword evidence="2" id="KW-0545">Nucleotide biosynthesis</keyword>
<dbReference type="GO" id="GO:0005524">
    <property type="term" value="F:ATP binding"/>
    <property type="evidence" value="ECO:0007669"/>
    <property type="project" value="UniProtKB-KW"/>
</dbReference>
<keyword evidence="3 6" id="KW-0547">Nucleotide-binding</keyword>
<evidence type="ECO:0000256" key="5">
    <source>
        <dbReference type="RuleBase" id="RU003330"/>
    </source>
</evidence>
<keyword evidence="1 5" id="KW-0808">Transferase</keyword>
<evidence type="ECO:0000256" key="2">
    <source>
        <dbReference type="ARBA" id="ARBA00022727"/>
    </source>
</evidence>